<dbReference type="InterPro" id="IPR049633">
    <property type="entry name" value="Ribosomal_eL6_CS"/>
</dbReference>
<dbReference type="PANTHER" id="PTHR10715:SF0">
    <property type="entry name" value="LARGE RIBOSOMAL SUBUNIT PROTEIN EL6"/>
    <property type="match status" value="1"/>
</dbReference>
<accession>A0A7S1G195</accession>
<evidence type="ECO:0000256" key="2">
    <source>
        <dbReference type="ARBA" id="ARBA00010592"/>
    </source>
</evidence>
<evidence type="ECO:0000256" key="7">
    <source>
        <dbReference type="RuleBase" id="RU000662"/>
    </source>
</evidence>
<keyword evidence="5 7" id="KW-0689">Ribosomal protein</keyword>
<evidence type="ECO:0000256" key="5">
    <source>
        <dbReference type="ARBA" id="ARBA00022980"/>
    </source>
</evidence>
<dbReference type="InterPro" id="IPR014722">
    <property type="entry name" value="Rib_uL2_dom2"/>
</dbReference>
<evidence type="ECO:0000256" key="6">
    <source>
        <dbReference type="ARBA" id="ARBA00023274"/>
    </source>
</evidence>
<comment type="similarity">
    <text evidence="2 7">Belongs to the eukaryotic ribosomal protein eL6 family.</text>
</comment>
<keyword evidence="6 7" id="KW-0687">Ribonucleoprotein</keyword>
<name>A0A7S1G195_9STRA</name>
<dbReference type="CDD" id="cd13156">
    <property type="entry name" value="KOW_RPL6"/>
    <property type="match status" value="1"/>
</dbReference>
<proteinExistence type="inferred from homology"/>
<dbReference type="PROSITE" id="PS01170">
    <property type="entry name" value="RIBOSOMAL_L6E"/>
    <property type="match status" value="1"/>
</dbReference>
<protein>
    <recommendedName>
        <fullName evidence="7">60S ribosomal protein L6</fullName>
    </recommendedName>
</protein>
<dbReference type="InterPro" id="IPR008991">
    <property type="entry name" value="Translation_prot_SH3-like_sf"/>
</dbReference>
<keyword evidence="3" id="KW-0150">Chloroplast</keyword>
<evidence type="ECO:0000256" key="1">
    <source>
        <dbReference type="ARBA" id="ARBA00004229"/>
    </source>
</evidence>
<evidence type="ECO:0000313" key="8">
    <source>
        <dbReference type="EMBL" id="CAD8901418.1"/>
    </source>
</evidence>
<dbReference type="GO" id="GO:0009507">
    <property type="term" value="C:chloroplast"/>
    <property type="evidence" value="ECO:0007669"/>
    <property type="project" value="UniProtKB-SubCell"/>
</dbReference>
<dbReference type="GO" id="GO:0022625">
    <property type="term" value="C:cytosolic large ribosomal subunit"/>
    <property type="evidence" value="ECO:0007669"/>
    <property type="project" value="TreeGrafter"/>
</dbReference>
<reference evidence="8" key="1">
    <citation type="submission" date="2021-01" db="EMBL/GenBank/DDBJ databases">
        <authorList>
            <person name="Corre E."/>
            <person name="Pelletier E."/>
            <person name="Niang G."/>
            <person name="Scheremetjew M."/>
            <person name="Finn R."/>
            <person name="Kale V."/>
            <person name="Holt S."/>
            <person name="Cochrane G."/>
            <person name="Meng A."/>
            <person name="Brown T."/>
            <person name="Cohen L."/>
        </authorList>
    </citation>
    <scope>NUCLEOTIDE SEQUENCE</scope>
    <source>
        <strain evidence="8">308</strain>
    </source>
</reference>
<sequence length="204" mass="22075">MAKKSSPPSASRYLVHGIAGPKKAVKAAATTGKSPRMYPADDLPPASLFKRTHNPPKVRASITAGTILIVLSGRFRGKRVVCMKPLPSGLLLISGPFCVNGVPLRRVNPAYVIATSTKIDVSKVDVADISDEFFARVEPEGDGDEEEFFQGDTAPAIVSDARRAVQKKVDGQLMKVVSSVPKLKQYLNSRFSLKKGDKPHEMVF</sequence>
<dbReference type="EMBL" id="HBFR01039168">
    <property type="protein sequence ID" value="CAD8901418.1"/>
    <property type="molecule type" value="Transcribed_RNA"/>
</dbReference>
<keyword evidence="4" id="KW-0934">Plastid</keyword>
<dbReference type="GO" id="GO:0003735">
    <property type="term" value="F:structural constituent of ribosome"/>
    <property type="evidence" value="ECO:0007669"/>
    <property type="project" value="InterPro"/>
</dbReference>
<dbReference type="GO" id="GO:0000027">
    <property type="term" value="P:ribosomal large subunit assembly"/>
    <property type="evidence" value="ECO:0007669"/>
    <property type="project" value="TreeGrafter"/>
</dbReference>
<organism evidence="8">
    <name type="scientific">Corethron hystrix</name>
    <dbReference type="NCBI Taxonomy" id="216773"/>
    <lineage>
        <taxon>Eukaryota</taxon>
        <taxon>Sar</taxon>
        <taxon>Stramenopiles</taxon>
        <taxon>Ochrophyta</taxon>
        <taxon>Bacillariophyta</taxon>
        <taxon>Coscinodiscophyceae</taxon>
        <taxon>Corethrophycidae</taxon>
        <taxon>Corethrales</taxon>
        <taxon>Corethraceae</taxon>
        <taxon>Corethron</taxon>
    </lineage>
</organism>
<evidence type="ECO:0000256" key="4">
    <source>
        <dbReference type="ARBA" id="ARBA00022640"/>
    </source>
</evidence>
<comment type="subcellular location">
    <subcellularLocation>
        <location evidence="1">Plastid</location>
        <location evidence="1">Chloroplast</location>
    </subcellularLocation>
</comment>
<dbReference type="Gene3D" id="2.30.30.30">
    <property type="match status" value="1"/>
</dbReference>
<gene>
    <name evidence="8" type="ORF">CHYS00102_LOCUS28637</name>
</gene>
<dbReference type="Pfam" id="PF01159">
    <property type="entry name" value="Ribosomal_L6e"/>
    <property type="match status" value="1"/>
</dbReference>
<dbReference type="SUPFAM" id="SSF50104">
    <property type="entry name" value="Translation proteins SH3-like domain"/>
    <property type="match status" value="1"/>
</dbReference>
<dbReference type="InterPro" id="IPR041997">
    <property type="entry name" value="Ribosomal_eL6_KOW"/>
</dbReference>
<dbReference type="FunFam" id="2.30.30.30:FF:000014">
    <property type="entry name" value="60S ribosomal protein L6"/>
    <property type="match status" value="1"/>
</dbReference>
<evidence type="ECO:0000256" key="3">
    <source>
        <dbReference type="ARBA" id="ARBA00022528"/>
    </source>
</evidence>
<dbReference type="PANTHER" id="PTHR10715">
    <property type="entry name" value="60S RIBOSOMAL PROTEIN L6"/>
    <property type="match status" value="1"/>
</dbReference>
<dbReference type="InterPro" id="IPR000915">
    <property type="entry name" value="60S_ribosomal_eL6"/>
</dbReference>
<dbReference type="AlphaFoldDB" id="A0A7S1G195"/>
<dbReference type="GO" id="GO:0002181">
    <property type="term" value="P:cytoplasmic translation"/>
    <property type="evidence" value="ECO:0007669"/>
    <property type="project" value="TreeGrafter"/>
</dbReference>
<dbReference type="GO" id="GO:0003723">
    <property type="term" value="F:RNA binding"/>
    <property type="evidence" value="ECO:0007669"/>
    <property type="project" value="TreeGrafter"/>
</dbReference>